<keyword evidence="6 10" id="KW-1133">Transmembrane helix</keyword>
<evidence type="ECO:0000259" key="11">
    <source>
        <dbReference type="PROSITE" id="PS51380"/>
    </source>
</evidence>
<name>A0A9Q1QKA8_9CARY</name>
<feature type="compositionally biased region" description="Acidic residues" evidence="9">
    <location>
        <begin position="188"/>
        <end position="199"/>
    </location>
</feature>
<keyword evidence="3" id="KW-0813">Transport</keyword>
<keyword evidence="14" id="KW-1185">Reference proteome</keyword>
<keyword evidence="5 10" id="KW-0812">Transmembrane</keyword>
<dbReference type="InterPro" id="IPR052486">
    <property type="entry name" value="PHO1"/>
</dbReference>
<dbReference type="GO" id="GO:0016036">
    <property type="term" value="P:cellular response to phosphate starvation"/>
    <property type="evidence" value="ECO:0007669"/>
    <property type="project" value="InterPro"/>
</dbReference>
<keyword evidence="7 10" id="KW-0472">Membrane</keyword>
<dbReference type="InterPro" id="IPR004342">
    <property type="entry name" value="EXS_C"/>
</dbReference>
<feature type="compositionally biased region" description="Basic and acidic residues" evidence="9">
    <location>
        <begin position="213"/>
        <end position="230"/>
    </location>
</feature>
<evidence type="ECO:0000256" key="3">
    <source>
        <dbReference type="ARBA" id="ARBA00022448"/>
    </source>
</evidence>
<dbReference type="GO" id="GO:0012505">
    <property type="term" value="C:endomembrane system"/>
    <property type="evidence" value="ECO:0007669"/>
    <property type="project" value="UniProtKB-SubCell"/>
</dbReference>
<organism evidence="13 14">
    <name type="scientific">Carnegiea gigantea</name>
    <dbReference type="NCBI Taxonomy" id="171969"/>
    <lineage>
        <taxon>Eukaryota</taxon>
        <taxon>Viridiplantae</taxon>
        <taxon>Streptophyta</taxon>
        <taxon>Embryophyta</taxon>
        <taxon>Tracheophyta</taxon>
        <taxon>Spermatophyta</taxon>
        <taxon>Magnoliopsida</taxon>
        <taxon>eudicotyledons</taxon>
        <taxon>Gunneridae</taxon>
        <taxon>Pentapetalae</taxon>
        <taxon>Caryophyllales</taxon>
        <taxon>Cactineae</taxon>
        <taxon>Cactaceae</taxon>
        <taxon>Cactoideae</taxon>
        <taxon>Echinocereeae</taxon>
        <taxon>Carnegiea</taxon>
    </lineage>
</organism>
<dbReference type="EMBL" id="JAKOGI010000078">
    <property type="protein sequence ID" value="KAJ8445392.1"/>
    <property type="molecule type" value="Genomic_DNA"/>
</dbReference>
<dbReference type="PANTHER" id="PTHR48477:SF1">
    <property type="entry name" value="PHOSPHATE TRANSPORTER PHO1"/>
    <property type="match status" value="1"/>
</dbReference>
<proteinExistence type="inferred from homology"/>
<comment type="subcellular location">
    <subcellularLocation>
        <location evidence="1">Endomembrane system</location>
        <topology evidence="1">Multi-pass membrane protein</topology>
    </subcellularLocation>
</comment>
<evidence type="ECO:0000259" key="12">
    <source>
        <dbReference type="PROSITE" id="PS51382"/>
    </source>
</evidence>
<dbReference type="InterPro" id="IPR004331">
    <property type="entry name" value="SPX_dom"/>
</dbReference>
<evidence type="ECO:0000256" key="7">
    <source>
        <dbReference type="ARBA" id="ARBA00023136"/>
    </source>
</evidence>
<evidence type="ECO:0000256" key="1">
    <source>
        <dbReference type="ARBA" id="ARBA00004127"/>
    </source>
</evidence>
<dbReference type="PANTHER" id="PTHR48477">
    <property type="entry name" value="PHOSPHATE TRANSPORTER PHO1"/>
    <property type="match status" value="1"/>
</dbReference>
<feature type="domain" description="SPX" evidence="12">
    <location>
        <begin position="2"/>
        <end position="343"/>
    </location>
</feature>
<feature type="region of interest" description="Disordered" evidence="9">
    <location>
        <begin position="184"/>
        <end position="235"/>
    </location>
</feature>
<evidence type="ECO:0008006" key="15">
    <source>
        <dbReference type="Google" id="ProtNLM"/>
    </source>
</evidence>
<dbReference type="PROSITE" id="PS51382">
    <property type="entry name" value="SPX"/>
    <property type="match status" value="1"/>
</dbReference>
<feature type="transmembrane region" description="Helical" evidence="10">
    <location>
        <begin position="517"/>
        <end position="537"/>
    </location>
</feature>
<dbReference type="GO" id="GO:0006817">
    <property type="term" value="P:phosphate ion transport"/>
    <property type="evidence" value="ECO:0007669"/>
    <property type="project" value="UniProtKB-KW"/>
</dbReference>
<keyword evidence="4" id="KW-0592">Phosphate transport</keyword>
<evidence type="ECO:0000256" key="9">
    <source>
        <dbReference type="SAM" id="MobiDB-lite"/>
    </source>
</evidence>
<keyword evidence="8" id="KW-0175">Coiled coil</keyword>
<dbReference type="OrthoDB" id="9970435at2759"/>
<dbReference type="Pfam" id="PF03124">
    <property type="entry name" value="EXS"/>
    <property type="match status" value="1"/>
</dbReference>
<feature type="domain" description="EXS" evidence="11">
    <location>
        <begin position="601"/>
        <end position="792"/>
    </location>
</feature>
<dbReference type="GO" id="GO:0016020">
    <property type="term" value="C:membrane"/>
    <property type="evidence" value="ECO:0007669"/>
    <property type="project" value="InterPro"/>
</dbReference>
<evidence type="ECO:0000313" key="14">
    <source>
        <dbReference type="Proteomes" id="UP001153076"/>
    </source>
</evidence>
<feature type="coiled-coil region" evidence="8">
    <location>
        <begin position="134"/>
        <end position="164"/>
    </location>
</feature>
<evidence type="ECO:0000256" key="8">
    <source>
        <dbReference type="SAM" id="Coils"/>
    </source>
</evidence>
<evidence type="ECO:0000313" key="13">
    <source>
        <dbReference type="EMBL" id="KAJ8445392.1"/>
    </source>
</evidence>
<feature type="transmembrane region" description="Helical" evidence="10">
    <location>
        <begin position="393"/>
        <end position="415"/>
    </location>
</feature>
<dbReference type="PROSITE" id="PS51380">
    <property type="entry name" value="EXS"/>
    <property type="match status" value="1"/>
</dbReference>
<comment type="caution">
    <text evidence="13">The sequence shown here is derived from an EMBL/GenBank/DDBJ whole genome shotgun (WGS) entry which is preliminary data.</text>
</comment>
<gene>
    <name evidence="13" type="ORF">Cgig2_010750</name>
</gene>
<reference evidence="13" key="1">
    <citation type="submission" date="2022-04" db="EMBL/GenBank/DDBJ databases">
        <title>Carnegiea gigantea Genome sequencing and assembly v2.</title>
        <authorList>
            <person name="Copetti D."/>
            <person name="Sanderson M.J."/>
            <person name="Burquez A."/>
            <person name="Wojciechowski M.F."/>
        </authorList>
    </citation>
    <scope>NUCLEOTIDE SEQUENCE</scope>
    <source>
        <strain evidence="13">SGP5-SGP5p</strain>
        <tissue evidence="13">Aerial part</tissue>
    </source>
</reference>
<comment type="similarity">
    <text evidence="2">Belongs to the SYG1 (TC 2.A.94) family.</text>
</comment>
<evidence type="ECO:0000256" key="10">
    <source>
        <dbReference type="SAM" id="Phobius"/>
    </source>
</evidence>
<accession>A0A9Q1QKA8</accession>
<dbReference type="Pfam" id="PF03105">
    <property type="entry name" value="SPX"/>
    <property type="match status" value="1"/>
</dbReference>
<feature type="transmembrane region" description="Helical" evidence="10">
    <location>
        <begin position="711"/>
        <end position="732"/>
    </location>
</feature>
<feature type="transmembrane region" description="Helical" evidence="10">
    <location>
        <begin position="435"/>
        <end position="458"/>
    </location>
</feature>
<evidence type="ECO:0000256" key="6">
    <source>
        <dbReference type="ARBA" id="ARBA00022989"/>
    </source>
</evidence>
<evidence type="ECO:0000256" key="4">
    <source>
        <dbReference type="ARBA" id="ARBA00022592"/>
    </source>
</evidence>
<evidence type="ECO:0000256" key="2">
    <source>
        <dbReference type="ARBA" id="ARBA00009665"/>
    </source>
</evidence>
<feature type="transmembrane region" description="Helical" evidence="10">
    <location>
        <begin position="483"/>
        <end position="505"/>
    </location>
</feature>
<evidence type="ECO:0000256" key="5">
    <source>
        <dbReference type="ARBA" id="ARBA00022692"/>
    </source>
</evidence>
<dbReference type="InterPro" id="IPR034092">
    <property type="entry name" value="PHO1_SPX"/>
</dbReference>
<feature type="transmembrane region" description="Helical" evidence="10">
    <location>
        <begin position="663"/>
        <end position="682"/>
    </location>
</feature>
<dbReference type="Proteomes" id="UP001153076">
    <property type="component" value="Unassembled WGS sequence"/>
</dbReference>
<protein>
    <recommendedName>
        <fullName evidence="15">Phosphate transporter PHO1 homolog 1</fullName>
    </recommendedName>
</protein>
<dbReference type="CDD" id="cd14476">
    <property type="entry name" value="SPX_PHO1_like"/>
    <property type="match status" value="1"/>
</dbReference>
<dbReference type="AlphaFoldDB" id="A0A9Q1QKA8"/>
<sequence>MVKFSQQLQAQLVPEWKDAFVDYCRLKKELKKIQFLNSNNSSSKQPQNDSFPSAFLSCLGKVSLFGQKCRDRDTIQVHRKLASSLSKGDLYETELLEQFTDIEAAGEFFGCLDHQLNKVNQFYKIKEKEFAERGESLKQQLDFLIELKNELKRQKDNREASSLDPKDDPSISCYISCGVESNGKAEETGEEQGQDSSADEPDKNCKLSTGLSKSDEMERSPRRIRRDDSSSRSFSSRVFNCRGKNLRINIPLTTPSHTFSAIGNLFWEDFINQSSKKGSPRGFHVKQTKLHHAEKMIRGAFIELYKGLGYLKTYRNLNMLAFVKILKKFDKVTNKEVLPIYLRVLESSYFNSSDKVVRLSDKVEQLFIKHFTADDRRKAMKYLKPTQRKESHAVTFFIGLFTGCFAALLAGYVIMAHIMRMYTKQSYNTVYMETVYPVLSMFCLLFLHLFLYGCNIFMWKRARINYSFIFELAPTKELKYREVFLICTASMTAILGVLFIHLSLVAKGYSSKVVQSIPGFLLLFFLLLLVCPLNIVYQSSRYRFLQVIKNIVFSPLYKVVMLDFFMADQLCSQVPLLRNLEYIACYYLTGSYKIQDYGYCIRTTHYRDLAYAVSFLPYYWRAMQCARRWFDEGQASHLVNLGKYVSAMLAAGAKLAYEKEKTMGSLCLVAALSSAATVYQLYWDYVKDWGLLQFHSKHPWLRNELMLRQKFIYYFSMILNLILRLAWLQTVLHPNFGNIDDRIIGLFLAALEVIRRGQWNFYRLENEHLNNAGKFRAVKQVPLPFHEVDEDD</sequence>